<evidence type="ECO:0000256" key="6">
    <source>
        <dbReference type="ARBA" id="ARBA00022829"/>
    </source>
</evidence>
<dbReference type="PROSITE" id="PS51898">
    <property type="entry name" value="TYR_RECOMBINASE"/>
    <property type="match status" value="1"/>
</dbReference>
<comment type="caution">
    <text evidence="14">The sequence shown here is derived from an EMBL/GenBank/DDBJ whole genome shotgun (WGS) entry which is preliminary data.</text>
</comment>
<evidence type="ECO:0000313" key="14">
    <source>
        <dbReference type="EMBL" id="RUO37006.1"/>
    </source>
</evidence>
<evidence type="ECO:0000256" key="11">
    <source>
        <dbReference type="HAMAP-Rule" id="MF_01808"/>
    </source>
</evidence>
<dbReference type="InterPro" id="IPR050090">
    <property type="entry name" value="Tyrosine_recombinase_XerCD"/>
</dbReference>
<dbReference type="GO" id="GO:0051301">
    <property type="term" value="P:cell division"/>
    <property type="evidence" value="ECO:0007669"/>
    <property type="project" value="UniProtKB-UniRule"/>
</dbReference>
<dbReference type="Gene3D" id="1.10.150.130">
    <property type="match status" value="1"/>
</dbReference>
<dbReference type="NCBIfam" id="NF001399">
    <property type="entry name" value="PRK00283.1"/>
    <property type="match status" value="1"/>
</dbReference>
<dbReference type="Pfam" id="PF02899">
    <property type="entry name" value="Phage_int_SAM_1"/>
    <property type="match status" value="1"/>
</dbReference>
<dbReference type="GO" id="GO:0006313">
    <property type="term" value="P:DNA transposition"/>
    <property type="evidence" value="ECO:0007669"/>
    <property type="project" value="UniProtKB-UniRule"/>
</dbReference>
<feature type="domain" description="Core-binding (CB)" evidence="13">
    <location>
        <begin position="1"/>
        <end position="86"/>
    </location>
</feature>
<keyword evidence="7 11" id="KW-0229">DNA integration</keyword>
<dbReference type="GO" id="GO:0009037">
    <property type="term" value="F:tyrosine-based site-specific recombinase activity"/>
    <property type="evidence" value="ECO:0007669"/>
    <property type="project" value="UniProtKB-UniRule"/>
</dbReference>
<evidence type="ECO:0000256" key="4">
    <source>
        <dbReference type="ARBA" id="ARBA00022490"/>
    </source>
</evidence>
<evidence type="ECO:0000256" key="2">
    <source>
        <dbReference type="ARBA" id="ARBA00006657"/>
    </source>
</evidence>
<dbReference type="InterPro" id="IPR002104">
    <property type="entry name" value="Integrase_catalytic"/>
</dbReference>
<keyword evidence="15" id="KW-1185">Reference proteome</keyword>
<evidence type="ECO:0000256" key="5">
    <source>
        <dbReference type="ARBA" id="ARBA00022618"/>
    </source>
</evidence>
<name>A0A432WTB2_9GAMM</name>
<feature type="domain" description="Tyr recombinase" evidence="12">
    <location>
        <begin position="107"/>
        <end position="286"/>
    </location>
</feature>
<feature type="active site" evidence="11">
    <location>
        <position position="169"/>
    </location>
</feature>
<evidence type="ECO:0000256" key="7">
    <source>
        <dbReference type="ARBA" id="ARBA00022908"/>
    </source>
</evidence>
<keyword evidence="5 11" id="KW-0132">Cell division</keyword>
<dbReference type="InterPro" id="IPR044068">
    <property type="entry name" value="CB"/>
</dbReference>
<comment type="subcellular location">
    <subcellularLocation>
        <location evidence="1 11">Cytoplasm</location>
    </subcellularLocation>
</comment>
<evidence type="ECO:0000256" key="8">
    <source>
        <dbReference type="ARBA" id="ARBA00023125"/>
    </source>
</evidence>
<comment type="function">
    <text evidence="11">Site-specific tyrosine recombinase, which acts by catalyzing the cutting and rejoining of the recombining DNA molecules. The XerC-XerD complex is essential to convert dimers of the bacterial chromosome into monomers to permit their segregation at cell division. It also contributes to the segregational stability of plasmids.</text>
</comment>
<evidence type="ECO:0000256" key="10">
    <source>
        <dbReference type="ARBA" id="ARBA00023306"/>
    </source>
</evidence>
<dbReference type="GO" id="GO:0005737">
    <property type="term" value="C:cytoplasm"/>
    <property type="evidence" value="ECO:0007669"/>
    <property type="project" value="UniProtKB-SubCell"/>
</dbReference>
<evidence type="ECO:0000259" key="12">
    <source>
        <dbReference type="PROSITE" id="PS51898"/>
    </source>
</evidence>
<dbReference type="InterPro" id="IPR011931">
    <property type="entry name" value="Recomb_XerC"/>
</dbReference>
<dbReference type="Pfam" id="PF00589">
    <property type="entry name" value="Phage_integrase"/>
    <property type="match status" value="1"/>
</dbReference>
<organism evidence="14 15">
    <name type="scientific">Aliidiomarina shirensis</name>
    <dbReference type="NCBI Taxonomy" id="1048642"/>
    <lineage>
        <taxon>Bacteria</taxon>
        <taxon>Pseudomonadati</taxon>
        <taxon>Pseudomonadota</taxon>
        <taxon>Gammaproteobacteria</taxon>
        <taxon>Alteromonadales</taxon>
        <taxon>Idiomarinaceae</taxon>
        <taxon>Aliidiomarina</taxon>
    </lineage>
</organism>
<dbReference type="SUPFAM" id="SSF47823">
    <property type="entry name" value="lambda integrase-like, N-terminal domain"/>
    <property type="match status" value="1"/>
</dbReference>
<reference evidence="15" key="1">
    <citation type="journal article" date="2018" name="Front. Microbiol.">
        <title>Genome-Based Analysis Reveals the Taxonomy and Diversity of the Family Idiomarinaceae.</title>
        <authorList>
            <person name="Liu Y."/>
            <person name="Lai Q."/>
            <person name="Shao Z."/>
        </authorList>
    </citation>
    <scope>NUCLEOTIDE SEQUENCE [LARGE SCALE GENOMIC DNA]</scope>
    <source>
        <strain evidence="15">AIS</strain>
    </source>
</reference>
<feature type="active site" description="O-(3'-phospho-DNA)-tyrosine intermediate" evidence="11">
    <location>
        <position position="273"/>
    </location>
</feature>
<sequence>MLANDVRRFIEYLSDVRGYAAHSVASYQRQLTQVLKALTKAEVTTWQQVDVAAVENLVMQWRREGAGSSTLHQRLAALRTFFDYLVSRGELEANPAKVVKAPKAPKRLPKNLDIDSILQLLEFPAEEPLALRDRAMFELLYSSGLRLAELVSLDVADIQPDRELRVTGKGSKTRIVPYGKEAAHWLTEWLKERRSWPGSDQAALFLSKQQRRLTPRSVQLRLKKWGVEQGLFDNLHPHKLRHSFATHMLEASSDLRAVQEMLGHANLSTTQIYTHLDFQRLADVYDAAHPRAKRTR</sequence>
<feature type="active site" evidence="11">
    <location>
        <position position="238"/>
    </location>
</feature>
<evidence type="ECO:0000259" key="13">
    <source>
        <dbReference type="PROSITE" id="PS51900"/>
    </source>
</evidence>
<keyword evidence="9 11" id="KW-0233">DNA recombination</keyword>
<keyword evidence="10 11" id="KW-0131">Cell cycle</keyword>
<feature type="active site" evidence="11">
    <location>
        <position position="264"/>
    </location>
</feature>
<evidence type="ECO:0000256" key="1">
    <source>
        <dbReference type="ARBA" id="ARBA00004496"/>
    </source>
</evidence>
<dbReference type="GO" id="GO:0003677">
    <property type="term" value="F:DNA binding"/>
    <property type="evidence" value="ECO:0007669"/>
    <property type="project" value="UniProtKB-UniRule"/>
</dbReference>
<dbReference type="HAMAP" id="MF_01808">
    <property type="entry name" value="Recomb_XerC_XerD"/>
    <property type="match status" value="1"/>
</dbReference>
<dbReference type="EMBL" id="PIPP01000003">
    <property type="protein sequence ID" value="RUO37006.1"/>
    <property type="molecule type" value="Genomic_DNA"/>
</dbReference>
<dbReference type="InterPro" id="IPR013762">
    <property type="entry name" value="Integrase-like_cat_sf"/>
</dbReference>
<dbReference type="PANTHER" id="PTHR30349">
    <property type="entry name" value="PHAGE INTEGRASE-RELATED"/>
    <property type="match status" value="1"/>
</dbReference>
<evidence type="ECO:0000256" key="3">
    <source>
        <dbReference type="ARBA" id="ARBA00015804"/>
    </source>
</evidence>
<keyword evidence="8 11" id="KW-0238">DNA-binding</keyword>
<dbReference type="AlphaFoldDB" id="A0A432WTB2"/>
<dbReference type="InterPro" id="IPR011010">
    <property type="entry name" value="DNA_brk_join_enz"/>
</dbReference>
<keyword evidence="4 11" id="KW-0963">Cytoplasm</keyword>
<dbReference type="Proteomes" id="UP000286934">
    <property type="component" value="Unassembled WGS sequence"/>
</dbReference>
<protein>
    <recommendedName>
        <fullName evidence="3 11">Tyrosine recombinase XerC</fullName>
    </recommendedName>
</protein>
<feature type="active site" evidence="11">
    <location>
        <position position="146"/>
    </location>
</feature>
<dbReference type="CDD" id="cd00798">
    <property type="entry name" value="INT_XerDC_C"/>
    <property type="match status" value="1"/>
</dbReference>
<keyword evidence="6 11" id="KW-0159">Chromosome partition</keyword>
<comment type="subunit">
    <text evidence="11">Forms a cyclic heterotetrameric complex composed of two molecules of XerC and two molecules of XerD.</text>
</comment>
<dbReference type="InterPro" id="IPR010998">
    <property type="entry name" value="Integrase_recombinase_N"/>
</dbReference>
<comment type="similarity">
    <text evidence="2 11">Belongs to the 'phage' integrase family. XerC subfamily.</text>
</comment>
<dbReference type="RefSeq" id="WP_126807945.1">
    <property type="nucleotide sequence ID" value="NZ_PIPP01000003.1"/>
</dbReference>
<feature type="active site" evidence="11">
    <location>
        <position position="241"/>
    </location>
</feature>
<dbReference type="GO" id="GO:0007059">
    <property type="term" value="P:chromosome segregation"/>
    <property type="evidence" value="ECO:0007669"/>
    <property type="project" value="UniProtKB-UniRule"/>
</dbReference>
<accession>A0A432WTB2</accession>
<dbReference type="InterPro" id="IPR023009">
    <property type="entry name" value="Tyrosine_recombinase_XerC/XerD"/>
</dbReference>
<dbReference type="NCBIfam" id="TIGR02224">
    <property type="entry name" value="recomb_XerC"/>
    <property type="match status" value="1"/>
</dbReference>
<dbReference type="PANTHER" id="PTHR30349:SF81">
    <property type="entry name" value="TYROSINE RECOMBINASE XERC"/>
    <property type="match status" value="1"/>
</dbReference>
<dbReference type="OrthoDB" id="9801717at2"/>
<dbReference type="InterPro" id="IPR004107">
    <property type="entry name" value="Integrase_SAM-like_N"/>
</dbReference>
<evidence type="ECO:0000256" key="9">
    <source>
        <dbReference type="ARBA" id="ARBA00023172"/>
    </source>
</evidence>
<dbReference type="SUPFAM" id="SSF56349">
    <property type="entry name" value="DNA breaking-rejoining enzymes"/>
    <property type="match status" value="1"/>
</dbReference>
<gene>
    <name evidence="11" type="primary">xerC</name>
    <name evidence="14" type="ORF">CWE13_09210</name>
</gene>
<dbReference type="PROSITE" id="PS51900">
    <property type="entry name" value="CB"/>
    <property type="match status" value="1"/>
</dbReference>
<evidence type="ECO:0000313" key="15">
    <source>
        <dbReference type="Proteomes" id="UP000286934"/>
    </source>
</evidence>
<dbReference type="Gene3D" id="1.10.443.10">
    <property type="entry name" value="Intergrase catalytic core"/>
    <property type="match status" value="1"/>
</dbReference>
<proteinExistence type="inferred from homology"/>